<proteinExistence type="predicted"/>
<keyword evidence="2" id="KW-1185">Reference proteome</keyword>
<evidence type="ECO:0000313" key="2">
    <source>
        <dbReference type="Proteomes" id="UP000324222"/>
    </source>
</evidence>
<sequence>MSYVDGETVTSGEGHYRCGKGGSVMLVASGSSNPQLSQPSSQQRCGDYTTALPVCDVDVTSEGVRALSPSHTNLALPLLPPNTSRQTVTLVLPASECPGACKTLTLTNRYMYH</sequence>
<gene>
    <name evidence="1" type="ORF">E2C01_098402</name>
</gene>
<comment type="caution">
    <text evidence="1">The sequence shown here is derived from an EMBL/GenBank/DDBJ whole genome shotgun (WGS) entry which is preliminary data.</text>
</comment>
<accession>A0A5B7KC04</accession>
<protein>
    <submittedName>
        <fullName evidence="1">Uncharacterized protein</fullName>
    </submittedName>
</protein>
<evidence type="ECO:0000313" key="1">
    <source>
        <dbReference type="EMBL" id="MPD02798.1"/>
    </source>
</evidence>
<dbReference type="AlphaFoldDB" id="A0A5B7KC04"/>
<organism evidence="1 2">
    <name type="scientific">Portunus trituberculatus</name>
    <name type="common">Swimming crab</name>
    <name type="synonym">Neptunus trituberculatus</name>
    <dbReference type="NCBI Taxonomy" id="210409"/>
    <lineage>
        <taxon>Eukaryota</taxon>
        <taxon>Metazoa</taxon>
        <taxon>Ecdysozoa</taxon>
        <taxon>Arthropoda</taxon>
        <taxon>Crustacea</taxon>
        <taxon>Multicrustacea</taxon>
        <taxon>Malacostraca</taxon>
        <taxon>Eumalacostraca</taxon>
        <taxon>Eucarida</taxon>
        <taxon>Decapoda</taxon>
        <taxon>Pleocyemata</taxon>
        <taxon>Brachyura</taxon>
        <taxon>Eubrachyura</taxon>
        <taxon>Portunoidea</taxon>
        <taxon>Portunidae</taxon>
        <taxon>Portuninae</taxon>
        <taxon>Portunus</taxon>
    </lineage>
</organism>
<name>A0A5B7KC04_PORTR</name>
<dbReference type="Proteomes" id="UP000324222">
    <property type="component" value="Unassembled WGS sequence"/>
</dbReference>
<dbReference type="EMBL" id="VSRR010133136">
    <property type="protein sequence ID" value="MPD02798.1"/>
    <property type="molecule type" value="Genomic_DNA"/>
</dbReference>
<reference evidence="1 2" key="1">
    <citation type="submission" date="2019-05" db="EMBL/GenBank/DDBJ databases">
        <title>Another draft genome of Portunus trituberculatus and its Hox gene families provides insights of decapod evolution.</title>
        <authorList>
            <person name="Jeong J.-H."/>
            <person name="Song I."/>
            <person name="Kim S."/>
            <person name="Choi T."/>
            <person name="Kim D."/>
            <person name="Ryu S."/>
            <person name="Kim W."/>
        </authorList>
    </citation>
    <scope>NUCLEOTIDE SEQUENCE [LARGE SCALE GENOMIC DNA]</scope>
    <source>
        <tissue evidence="1">Muscle</tissue>
    </source>
</reference>